<dbReference type="InterPro" id="IPR027417">
    <property type="entry name" value="P-loop_NTPase"/>
</dbReference>
<dbReference type="EMBL" id="JBEPSH010000001">
    <property type="protein sequence ID" value="MET4575104.1"/>
    <property type="molecule type" value="Genomic_DNA"/>
</dbReference>
<name>A0ABV2Q246_9BURK</name>
<dbReference type="InterPro" id="IPR047610">
    <property type="entry name" value="ImuA_translesion"/>
</dbReference>
<dbReference type="Gene3D" id="3.40.50.300">
    <property type="entry name" value="P-loop containing nucleotide triphosphate hydrolases"/>
    <property type="match status" value="1"/>
</dbReference>
<comment type="caution">
    <text evidence="1">The sequence shown here is derived from an EMBL/GenBank/DDBJ whole genome shotgun (WGS) entry which is preliminary data.</text>
</comment>
<protein>
    <submittedName>
        <fullName evidence="1">Protein ImuA</fullName>
    </submittedName>
</protein>
<proteinExistence type="predicted"/>
<dbReference type="Proteomes" id="UP001549320">
    <property type="component" value="Unassembled WGS sequence"/>
</dbReference>
<gene>
    <name evidence="1" type="ORF">ABIE13_000201</name>
</gene>
<dbReference type="SUPFAM" id="SSF52540">
    <property type="entry name" value="P-loop containing nucleoside triphosphate hydrolases"/>
    <property type="match status" value="1"/>
</dbReference>
<keyword evidence="2" id="KW-1185">Reference proteome</keyword>
<organism evidence="1 2">
    <name type="scientific">Ottowia thiooxydans</name>
    <dbReference type="NCBI Taxonomy" id="219182"/>
    <lineage>
        <taxon>Bacteria</taxon>
        <taxon>Pseudomonadati</taxon>
        <taxon>Pseudomonadota</taxon>
        <taxon>Betaproteobacteria</taxon>
        <taxon>Burkholderiales</taxon>
        <taxon>Comamonadaceae</taxon>
        <taxon>Ottowia</taxon>
    </lineage>
</organism>
<reference evidence="1 2" key="1">
    <citation type="submission" date="2024-06" db="EMBL/GenBank/DDBJ databases">
        <title>Sorghum-associated microbial communities from plants grown in Nebraska, USA.</title>
        <authorList>
            <person name="Schachtman D."/>
        </authorList>
    </citation>
    <scope>NUCLEOTIDE SEQUENCE [LARGE SCALE GENOMIC DNA]</scope>
    <source>
        <strain evidence="1 2">2709</strain>
    </source>
</reference>
<evidence type="ECO:0000313" key="1">
    <source>
        <dbReference type="EMBL" id="MET4575104.1"/>
    </source>
</evidence>
<dbReference type="NCBIfam" id="NF033429">
    <property type="entry name" value="ImuA_translesion"/>
    <property type="match status" value="1"/>
</dbReference>
<evidence type="ECO:0000313" key="2">
    <source>
        <dbReference type="Proteomes" id="UP001549320"/>
    </source>
</evidence>
<accession>A0ABV2Q246</accession>
<dbReference type="RefSeq" id="WP_354440364.1">
    <property type="nucleotide sequence ID" value="NZ_JBEPSH010000001.1"/>
</dbReference>
<sequence length="294" mass="30824">MGAFSLSQTDLPGVWHADELSSGALRTVATGHSRLDAELPGGGWPLGAMTELLQPALDAPVWHLLLPALATHWQTHGEAVALVHPPHEPFMPALIAAGLAAQSVLWIRGETAAASLWAAEQALHCADVGAVMAWLPGVRAADLRRLQGAAARRVESLLFVLRPESAAASASPARIRLVVRSTRVEQGAEPSLQVHILKRRGPPLMEPLFLSAQSDGMRALLAAVQAAQKSQEYRQGASENAGAEVLPFVANQPASPLPLSLPLAQSLTPARLIIPVAADSSGGFHALDRVAVAA</sequence>